<keyword evidence="2" id="KW-0548">Nucleotidyltransferase</keyword>
<keyword evidence="2" id="KW-0695">RNA-directed DNA polymerase</keyword>
<name>A0A3L6L614_9TRYP</name>
<protein>
    <submittedName>
        <fullName evidence="2">Reverse transcriptase</fullName>
    </submittedName>
</protein>
<sequence>MNSLSQRLAEVPLLQHGFFADDLTLLARHTERDVINHTYNAASTWCYSGQKSTSCLSIVAKTKCTLFGFTERHPLILLLDGERIGADRTPKLLGVTFQFLQGMATHAAETRRKMDFRLLQIAAISDSSIWGPRRQVLRAFYLPLVQAHTMYGIEVWYWDASERSRDLLSAAQHKGSRIIAATLHGTREEDSLLEANLLPLKMTTLVRSMKFMLMCESRGGCLRRSAEEVYHSKHPVRALHSRIMRSYPHLRIEPREHPLETSTLRHSCRPIFHTQIKPVCADDPDDVKREASEKWIARHFARRGKEPPRRVHYELWTDGSVSLGEKSGAGELSCSYRAECVTLEIGLQRLLKWFLAYRSTLSRLSIFSDSLSMLTALQTRPPSRNGPNSETTMEASASSSEKEGAYPTAICVRPLWRETE</sequence>
<evidence type="ECO:0000313" key="3">
    <source>
        <dbReference type="Proteomes" id="UP000266743"/>
    </source>
</evidence>
<feature type="compositionally biased region" description="Low complexity" evidence="1">
    <location>
        <begin position="389"/>
        <end position="399"/>
    </location>
</feature>
<comment type="caution">
    <text evidence="2">The sequence shown here is derived from an EMBL/GenBank/DDBJ whole genome shotgun (WGS) entry which is preliminary data.</text>
</comment>
<dbReference type="GO" id="GO:0003964">
    <property type="term" value="F:RNA-directed DNA polymerase activity"/>
    <property type="evidence" value="ECO:0007669"/>
    <property type="project" value="UniProtKB-KW"/>
</dbReference>
<reference evidence="2 3" key="1">
    <citation type="submission" date="2018-09" db="EMBL/GenBank/DDBJ databases">
        <title>whole genome sequence of T. equiperdum IVM-t1 strain.</title>
        <authorList>
            <person name="Suganuma K."/>
        </authorList>
    </citation>
    <scope>NUCLEOTIDE SEQUENCE [LARGE SCALE GENOMIC DNA]</scope>
    <source>
        <strain evidence="2 3">IVM-t1</strain>
    </source>
</reference>
<evidence type="ECO:0000313" key="2">
    <source>
        <dbReference type="EMBL" id="RHW72042.1"/>
    </source>
</evidence>
<evidence type="ECO:0000256" key="1">
    <source>
        <dbReference type="SAM" id="MobiDB-lite"/>
    </source>
</evidence>
<feature type="region of interest" description="Disordered" evidence="1">
    <location>
        <begin position="378"/>
        <end position="406"/>
    </location>
</feature>
<feature type="compositionally biased region" description="Polar residues" evidence="1">
    <location>
        <begin position="378"/>
        <end position="388"/>
    </location>
</feature>
<accession>A0A3L6L614</accession>
<dbReference type="AlphaFoldDB" id="A0A3L6L614"/>
<proteinExistence type="predicted"/>
<organism evidence="2 3">
    <name type="scientific">Trypanosoma brucei equiperdum</name>
    <dbReference type="NCBI Taxonomy" id="630700"/>
    <lineage>
        <taxon>Eukaryota</taxon>
        <taxon>Discoba</taxon>
        <taxon>Euglenozoa</taxon>
        <taxon>Kinetoplastea</taxon>
        <taxon>Metakinetoplastina</taxon>
        <taxon>Trypanosomatida</taxon>
        <taxon>Trypanosomatidae</taxon>
        <taxon>Trypanosoma</taxon>
    </lineage>
</organism>
<gene>
    <name evidence="2" type="ORF">DPX39_060037000</name>
</gene>
<keyword evidence="2" id="KW-0808">Transferase</keyword>
<dbReference type="EMBL" id="QSBY01000006">
    <property type="protein sequence ID" value="RHW72042.1"/>
    <property type="molecule type" value="Genomic_DNA"/>
</dbReference>
<dbReference type="Proteomes" id="UP000266743">
    <property type="component" value="Chromosome 6"/>
</dbReference>